<organism evidence="2 3">
    <name type="scientific">Colocasia esculenta</name>
    <name type="common">Wild taro</name>
    <name type="synonym">Arum esculentum</name>
    <dbReference type="NCBI Taxonomy" id="4460"/>
    <lineage>
        <taxon>Eukaryota</taxon>
        <taxon>Viridiplantae</taxon>
        <taxon>Streptophyta</taxon>
        <taxon>Embryophyta</taxon>
        <taxon>Tracheophyta</taxon>
        <taxon>Spermatophyta</taxon>
        <taxon>Magnoliopsida</taxon>
        <taxon>Liliopsida</taxon>
        <taxon>Araceae</taxon>
        <taxon>Aroideae</taxon>
        <taxon>Colocasieae</taxon>
        <taxon>Colocasia</taxon>
    </lineage>
</organism>
<protein>
    <submittedName>
        <fullName evidence="2">Uncharacterized protein</fullName>
    </submittedName>
</protein>
<sequence>MPDVELDEDSRARHPGRDVVAPKWSAATALGCAAPGRRVLVATGGYHRVLVAASDRVATAFLTDVIDILSIRTALSDYFEMAGVDKSWMKVTDRLDPSNYGHGNEIYHVRHVPKRSLKDQVKVKRQGTCRQQARTCRQIQIVREQPVLLRHCLSTAGVTLSTDGTSPKIKSSGRPAPVDSNRAPVDRCTQSEPSAFWFLISCLRLSTADAIPVDRRTENILREVLQVAKLSVSMEYDSPHAKLCGNKAVDIADLQKNGMGNVIAAMERMKWSKLVTLSETEEDGSLTSSVKGTQIRITYELLESLFGVCTTGHSGAHTVDIQVKGLGIVGPEFRLKDGKLDINQMNPFNRLLHFIICQILVPRSATFSTCTKADSDMMLWAIQNQEINVAEVILERMKFAHAQVWDTKNKLNVSLPYAHLLTKIFQHFGINLFGAVVEKMG</sequence>
<evidence type="ECO:0000256" key="1">
    <source>
        <dbReference type="SAM" id="MobiDB-lite"/>
    </source>
</evidence>
<dbReference type="AlphaFoldDB" id="A0A843UGH0"/>
<keyword evidence="3" id="KW-1185">Reference proteome</keyword>
<accession>A0A843UGH0</accession>
<gene>
    <name evidence="2" type="ORF">Taro_012695</name>
</gene>
<evidence type="ECO:0000313" key="3">
    <source>
        <dbReference type="Proteomes" id="UP000652761"/>
    </source>
</evidence>
<dbReference type="Proteomes" id="UP000652761">
    <property type="component" value="Unassembled WGS sequence"/>
</dbReference>
<feature type="region of interest" description="Disordered" evidence="1">
    <location>
        <begin position="163"/>
        <end position="185"/>
    </location>
</feature>
<dbReference type="EMBL" id="NMUH01000497">
    <property type="protein sequence ID" value="MQL80253.1"/>
    <property type="molecule type" value="Genomic_DNA"/>
</dbReference>
<proteinExistence type="predicted"/>
<comment type="caution">
    <text evidence="2">The sequence shown here is derived from an EMBL/GenBank/DDBJ whole genome shotgun (WGS) entry which is preliminary data.</text>
</comment>
<evidence type="ECO:0000313" key="2">
    <source>
        <dbReference type="EMBL" id="MQL80253.1"/>
    </source>
</evidence>
<reference evidence="2" key="1">
    <citation type="submission" date="2017-07" db="EMBL/GenBank/DDBJ databases">
        <title>Taro Niue Genome Assembly and Annotation.</title>
        <authorList>
            <person name="Atibalentja N."/>
            <person name="Keating K."/>
            <person name="Fields C.J."/>
        </authorList>
    </citation>
    <scope>NUCLEOTIDE SEQUENCE</scope>
    <source>
        <strain evidence="2">Niue_2</strain>
        <tissue evidence="2">Leaf</tissue>
    </source>
</reference>
<name>A0A843UGH0_COLES</name>